<comment type="caution">
    <text evidence="1">The sequence shown here is derived from an EMBL/GenBank/DDBJ whole genome shotgun (WGS) entry which is preliminary data.</text>
</comment>
<keyword evidence="2" id="KW-1185">Reference proteome</keyword>
<proteinExistence type="predicted"/>
<dbReference type="Proteomes" id="UP000565579">
    <property type="component" value="Unassembled WGS sequence"/>
</dbReference>
<evidence type="ECO:0000313" key="1">
    <source>
        <dbReference type="EMBL" id="MBB6551691.1"/>
    </source>
</evidence>
<name>A0A7X0NYF2_9ACTN</name>
<protein>
    <submittedName>
        <fullName evidence="1">Putative transcriptional regulator</fullName>
    </submittedName>
</protein>
<accession>A0A7X0NYF2</accession>
<evidence type="ECO:0000313" key="2">
    <source>
        <dbReference type="Proteomes" id="UP000565579"/>
    </source>
</evidence>
<dbReference type="EMBL" id="JACHMI010000001">
    <property type="protein sequence ID" value="MBB6551691.1"/>
    <property type="molecule type" value="Genomic_DNA"/>
</dbReference>
<gene>
    <name evidence="1" type="ORF">HD593_006486</name>
</gene>
<dbReference type="AlphaFoldDB" id="A0A7X0NYF2"/>
<organism evidence="1 2">
    <name type="scientific">Nonomuraea rubra</name>
    <dbReference type="NCBI Taxonomy" id="46180"/>
    <lineage>
        <taxon>Bacteria</taxon>
        <taxon>Bacillati</taxon>
        <taxon>Actinomycetota</taxon>
        <taxon>Actinomycetes</taxon>
        <taxon>Streptosporangiales</taxon>
        <taxon>Streptosporangiaceae</taxon>
        <taxon>Nonomuraea</taxon>
    </lineage>
</organism>
<sequence length="53" mass="5719">MAARARQLLSLSRRRVRALAAAVATRRAAGATWDEIAVVLDVSADTAAHRHHT</sequence>
<reference evidence="1 2" key="1">
    <citation type="submission" date="2020-08" db="EMBL/GenBank/DDBJ databases">
        <title>Sequencing the genomes of 1000 actinobacteria strains.</title>
        <authorList>
            <person name="Klenk H.-P."/>
        </authorList>
    </citation>
    <scope>NUCLEOTIDE SEQUENCE [LARGE SCALE GENOMIC DNA]</scope>
    <source>
        <strain evidence="1 2">DSM 43768</strain>
    </source>
</reference>
<dbReference type="RefSeq" id="WP_345150800.1">
    <property type="nucleotide sequence ID" value="NZ_BAAAXY010000149.1"/>
</dbReference>